<evidence type="ECO:0000256" key="3">
    <source>
        <dbReference type="ARBA" id="ARBA00022485"/>
    </source>
</evidence>
<evidence type="ECO:0000256" key="1">
    <source>
        <dbReference type="ARBA" id="ARBA00006521"/>
    </source>
</evidence>
<dbReference type="STRING" id="106370.Francci3_0075"/>
<evidence type="ECO:0000256" key="7">
    <source>
        <dbReference type="ARBA" id="ARBA00023004"/>
    </source>
</evidence>
<keyword evidence="12" id="KW-1185">Reference proteome</keyword>
<dbReference type="InterPro" id="IPR051536">
    <property type="entry name" value="UDG_Type-4/5"/>
</dbReference>
<keyword evidence="9" id="KW-0234">DNA repair</keyword>
<dbReference type="InterPro" id="IPR036895">
    <property type="entry name" value="Uracil-DNA_glycosylase-like_sf"/>
</dbReference>
<dbReference type="Pfam" id="PF03167">
    <property type="entry name" value="UDG"/>
    <property type="match status" value="1"/>
</dbReference>
<evidence type="ECO:0000256" key="8">
    <source>
        <dbReference type="ARBA" id="ARBA00023014"/>
    </source>
</evidence>
<dbReference type="Proteomes" id="UP000001937">
    <property type="component" value="Chromosome"/>
</dbReference>
<dbReference type="SUPFAM" id="SSF52141">
    <property type="entry name" value="Uracil-DNA glycosylase-like"/>
    <property type="match status" value="1"/>
</dbReference>
<reference evidence="11 12" key="1">
    <citation type="journal article" date="2007" name="Genome Res.">
        <title>Genome characteristics of facultatively symbiotic Frankia sp. strains reflect host range and host plant biogeography.</title>
        <authorList>
            <person name="Normand P."/>
            <person name="Lapierre P."/>
            <person name="Tisa L.S."/>
            <person name="Gogarten J.P."/>
            <person name="Alloisio N."/>
            <person name="Bagnarol E."/>
            <person name="Bassi C.A."/>
            <person name="Berry A.M."/>
            <person name="Bickhart D.M."/>
            <person name="Choisne N."/>
            <person name="Couloux A."/>
            <person name="Cournoyer B."/>
            <person name="Cruveiller S."/>
            <person name="Daubin V."/>
            <person name="Demange N."/>
            <person name="Francino M.P."/>
            <person name="Goltsman E."/>
            <person name="Huang Y."/>
            <person name="Kopp O.R."/>
            <person name="Labarre L."/>
            <person name="Lapidus A."/>
            <person name="Lavire C."/>
            <person name="Marechal J."/>
            <person name="Martinez M."/>
            <person name="Mastronunzio J.E."/>
            <person name="Mullin B.C."/>
            <person name="Niemann J."/>
            <person name="Pujic P."/>
            <person name="Rawnsley T."/>
            <person name="Rouy Z."/>
            <person name="Schenowitz C."/>
            <person name="Sellstedt A."/>
            <person name="Tavares F."/>
            <person name="Tomkins J.P."/>
            <person name="Vallenet D."/>
            <person name="Valverde C."/>
            <person name="Wall L.G."/>
            <person name="Wang Y."/>
            <person name="Medigue C."/>
            <person name="Benson D.R."/>
        </authorList>
    </citation>
    <scope>NUCLEOTIDE SEQUENCE [LARGE SCALE GENOMIC DNA]</scope>
    <source>
        <strain evidence="12">DSM 45818 / CECT 9043 / CcI3</strain>
    </source>
</reference>
<evidence type="ECO:0000256" key="9">
    <source>
        <dbReference type="ARBA" id="ARBA00023204"/>
    </source>
</evidence>
<dbReference type="NCBIfam" id="TIGR03914">
    <property type="entry name" value="UDG_fam_dom"/>
    <property type="match status" value="1"/>
</dbReference>
<dbReference type="AlphaFoldDB" id="A0A1X1PVJ4"/>
<comment type="similarity">
    <text evidence="1">Belongs to the uracil-DNA glycosylase (UDG) superfamily. Type 4 (UDGa) family.</text>
</comment>
<organism evidence="11 12">
    <name type="scientific">Frankia casuarinae (strain DSM 45818 / CECT 9043 / HFP020203 / CcI3)</name>
    <dbReference type="NCBI Taxonomy" id="106370"/>
    <lineage>
        <taxon>Bacteria</taxon>
        <taxon>Bacillati</taxon>
        <taxon>Actinomycetota</taxon>
        <taxon>Actinomycetes</taxon>
        <taxon>Frankiales</taxon>
        <taxon>Frankiaceae</taxon>
        <taxon>Frankia</taxon>
    </lineage>
</organism>
<dbReference type="SMART" id="SM00986">
    <property type="entry name" value="UDG"/>
    <property type="match status" value="1"/>
</dbReference>
<evidence type="ECO:0000256" key="5">
    <source>
        <dbReference type="ARBA" id="ARBA00022763"/>
    </source>
</evidence>
<keyword evidence="5" id="KW-0227">DNA damage</keyword>
<keyword evidence="4" id="KW-0479">Metal-binding</keyword>
<dbReference type="GO" id="GO:0051539">
    <property type="term" value="F:4 iron, 4 sulfur cluster binding"/>
    <property type="evidence" value="ECO:0007669"/>
    <property type="project" value="UniProtKB-KW"/>
</dbReference>
<evidence type="ECO:0000313" key="12">
    <source>
        <dbReference type="Proteomes" id="UP000001937"/>
    </source>
</evidence>
<dbReference type="OrthoDB" id="5290748at2"/>
<gene>
    <name evidence="11" type="ordered locus">Francci3_0075</name>
</gene>
<proteinExistence type="inferred from homology"/>
<dbReference type="EMBL" id="CP000249">
    <property type="protein sequence ID" value="ABD09469.1"/>
    <property type="molecule type" value="Genomic_DNA"/>
</dbReference>
<evidence type="ECO:0000256" key="4">
    <source>
        <dbReference type="ARBA" id="ARBA00022723"/>
    </source>
</evidence>
<dbReference type="NCBIfam" id="TIGR00758">
    <property type="entry name" value="UDG_fam4"/>
    <property type="match status" value="1"/>
</dbReference>
<dbReference type="PANTHER" id="PTHR33693">
    <property type="entry name" value="TYPE-5 URACIL-DNA GLYCOSYLASE"/>
    <property type="match status" value="1"/>
</dbReference>
<evidence type="ECO:0000256" key="2">
    <source>
        <dbReference type="ARBA" id="ARBA00019403"/>
    </source>
</evidence>
<dbReference type="Gene3D" id="3.40.470.10">
    <property type="entry name" value="Uracil-DNA glycosylase-like domain"/>
    <property type="match status" value="1"/>
</dbReference>
<feature type="domain" description="Uracil-DNA glycosylase-like" evidence="10">
    <location>
        <begin position="37"/>
        <end position="199"/>
    </location>
</feature>
<dbReference type="InterPro" id="IPR005122">
    <property type="entry name" value="Uracil-DNA_glycosylase-like"/>
</dbReference>
<evidence type="ECO:0000256" key="6">
    <source>
        <dbReference type="ARBA" id="ARBA00022801"/>
    </source>
</evidence>
<evidence type="ECO:0000313" key="11">
    <source>
        <dbReference type="EMBL" id="ABD09469.1"/>
    </source>
</evidence>
<dbReference type="KEGG" id="fra:Francci3_0075"/>
<name>A0A1X1PVJ4_FRACC</name>
<dbReference type="CDD" id="cd10030">
    <property type="entry name" value="UDG-F4_TTUDGA_SPO1dp_like"/>
    <property type="match status" value="1"/>
</dbReference>
<dbReference type="GO" id="GO:0097506">
    <property type="term" value="F:deaminated base DNA N-glycosylase activity"/>
    <property type="evidence" value="ECO:0007669"/>
    <property type="project" value="UniProtKB-ARBA"/>
</dbReference>
<dbReference type="RefSeq" id="WP_011434551.1">
    <property type="nucleotide sequence ID" value="NC_007777.1"/>
</dbReference>
<keyword evidence="8" id="KW-0411">Iron-sulfur</keyword>
<evidence type="ECO:0000259" key="10">
    <source>
        <dbReference type="SMART" id="SM00986"/>
    </source>
</evidence>
<accession>Q2JGX3</accession>
<dbReference type="GO" id="GO:0046872">
    <property type="term" value="F:metal ion binding"/>
    <property type="evidence" value="ECO:0007669"/>
    <property type="project" value="UniProtKB-KW"/>
</dbReference>
<accession>A0A1X1PVJ4</accession>
<dbReference type="HOGENOM" id="CLU_044815_1_3_11"/>
<keyword evidence="7" id="KW-0408">Iron</keyword>
<sequence>MQPVHIPPRADLPTLAAAAADCQGCDLAQLPGTRTVFGVGPAHSWLALVGEQPGDIEDRRGVPFVGPAGKLLDRALGEVGLDRAEVYTTNAVKHFRYRTGNGPRRIHQTPDLRHVTACRPWLSAELNLVRPAIVVILGATAGMSLLGPSFRVTKMRGRLLPGPAGSGAQLLATLHPSAVLRADPARRDEVYAGFVNDLRIAVAARPTMDPSASVDA</sequence>
<keyword evidence="6" id="KW-0378">Hydrolase</keyword>
<dbReference type="GO" id="GO:0006281">
    <property type="term" value="P:DNA repair"/>
    <property type="evidence" value="ECO:0007669"/>
    <property type="project" value="UniProtKB-KW"/>
</dbReference>
<dbReference type="SMART" id="SM00987">
    <property type="entry name" value="UreE_C"/>
    <property type="match status" value="1"/>
</dbReference>
<dbReference type="InterPro" id="IPR005273">
    <property type="entry name" value="Ura-DNA_glyco_family4"/>
</dbReference>
<protein>
    <recommendedName>
        <fullName evidence="2">Type-4 uracil-DNA glycosylase</fullName>
    </recommendedName>
</protein>
<keyword evidence="3" id="KW-0004">4Fe-4S</keyword>
<dbReference type="PANTHER" id="PTHR33693:SF9">
    <property type="entry name" value="TYPE-4 URACIL-DNA GLYCOSYLASE"/>
    <property type="match status" value="1"/>
</dbReference>